<name>A0A9P6LC53_9AGAM</name>
<evidence type="ECO:0008006" key="3">
    <source>
        <dbReference type="Google" id="ProtNLM"/>
    </source>
</evidence>
<dbReference type="Gene3D" id="3.80.10.10">
    <property type="entry name" value="Ribonuclease Inhibitor"/>
    <property type="match status" value="1"/>
</dbReference>
<dbReference type="SUPFAM" id="SSF52047">
    <property type="entry name" value="RNI-like"/>
    <property type="match status" value="1"/>
</dbReference>
<protein>
    <recommendedName>
        <fullName evidence="3">F-box domain-containing protein</fullName>
    </recommendedName>
</protein>
<evidence type="ECO:0000313" key="2">
    <source>
        <dbReference type="Proteomes" id="UP000736335"/>
    </source>
</evidence>
<gene>
    <name evidence="1" type="ORF">BJ322DRAFT_5105</name>
</gene>
<reference evidence="1" key="1">
    <citation type="journal article" date="2020" name="Nat. Commun.">
        <title>Large-scale genome sequencing of mycorrhizal fungi provides insights into the early evolution of symbiotic traits.</title>
        <authorList>
            <person name="Miyauchi S."/>
            <person name="Kiss E."/>
            <person name="Kuo A."/>
            <person name="Drula E."/>
            <person name="Kohler A."/>
            <person name="Sanchez-Garcia M."/>
            <person name="Morin E."/>
            <person name="Andreopoulos B."/>
            <person name="Barry K.W."/>
            <person name="Bonito G."/>
            <person name="Buee M."/>
            <person name="Carver A."/>
            <person name="Chen C."/>
            <person name="Cichocki N."/>
            <person name="Clum A."/>
            <person name="Culley D."/>
            <person name="Crous P.W."/>
            <person name="Fauchery L."/>
            <person name="Girlanda M."/>
            <person name="Hayes R.D."/>
            <person name="Keri Z."/>
            <person name="LaButti K."/>
            <person name="Lipzen A."/>
            <person name="Lombard V."/>
            <person name="Magnuson J."/>
            <person name="Maillard F."/>
            <person name="Murat C."/>
            <person name="Nolan M."/>
            <person name="Ohm R.A."/>
            <person name="Pangilinan J."/>
            <person name="Pereira M.F."/>
            <person name="Perotto S."/>
            <person name="Peter M."/>
            <person name="Pfister S."/>
            <person name="Riley R."/>
            <person name="Sitrit Y."/>
            <person name="Stielow J.B."/>
            <person name="Szollosi G."/>
            <person name="Zifcakova L."/>
            <person name="Stursova M."/>
            <person name="Spatafora J.W."/>
            <person name="Tedersoo L."/>
            <person name="Vaario L.M."/>
            <person name="Yamada A."/>
            <person name="Yan M."/>
            <person name="Wang P."/>
            <person name="Xu J."/>
            <person name="Bruns T."/>
            <person name="Baldrian P."/>
            <person name="Vilgalys R."/>
            <person name="Dunand C."/>
            <person name="Henrissat B."/>
            <person name="Grigoriev I.V."/>
            <person name="Hibbett D."/>
            <person name="Nagy L.G."/>
            <person name="Martin F.M."/>
        </authorList>
    </citation>
    <scope>NUCLEOTIDE SEQUENCE</scope>
    <source>
        <strain evidence="1">UH-Tt-Lm1</strain>
    </source>
</reference>
<dbReference type="AlphaFoldDB" id="A0A9P6LC53"/>
<evidence type="ECO:0000313" key="1">
    <source>
        <dbReference type="EMBL" id="KAF9791958.1"/>
    </source>
</evidence>
<proteinExistence type="predicted"/>
<dbReference type="InterPro" id="IPR032675">
    <property type="entry name" value="LRR_dom_sf"/>
</dbReference>
<accession>A0A9P6LC53</accession>
<dbReference type="EMBL" id="WIUZ02000001">
    <property type="protein sequence ID" value="KAF9791958.1"/>
    <property type="molecule type" value="Genomic_DNA"/>
</dbReference>
<sequence length="396" mass="43748">MSSPKVLTINDLPNEILLVIFDFAATPPPPNSATRNFRRVVSLTHVSRRWMVTLLGDGQSWSNVHIYGQDIDMLDTQIRRCQQASLRVWVEVPFWSTLKSTHFSQSKKNIEKAANLVRKRRGQVVRLQVRMSCRFFHKLLGNEWPNLKKLVFVDDCSLGSNLHGVVDGGSLPTLKFLSIDGGYGWPVNIATRLTTLRLQGPTNLDLTTFAKFLRRNSSLESLELTGLIIGGSQSYHRGETPIKLPHLNELLVRNATLGCALDLLNLPSLQRLNVSSCARQNPWSDSHWSRLCSQLPITSLEAHYRSSLHQEITVSGSGESGAHSFRFTEFSPTTLGPALFKSLSTTPLSFVTSFTLVKGGAHEPLSERFGPCSIATVERPLGVVPGAEGIGGHGNC</sequence>
<reference evidence="1" key="2">
    <citation type="submission" date="2020-11" db="EMBL/GenBank/DDBJ databases">
        <authorList>
            <consortium name="DOE Joint Genome Institute"/>
            <person name="Kuo A."/>
            <person name="Miyauchi S."/>
            <person name="Kiss E."/>
            <person name="Drula E."/>
            <person name="Kohler A."/>
            <person name="Sanchez-Garcia M."/>
            <person name="Andreopoulos B."/>
            <person name="Barry K.W."/>
            <person name="Bonito G."/>
            <person name="Buee M."/>
            <person name="Carver A."/>
            <person name="Chen C."/>
            <person name="Cichocki N."/>
            <person name="Clum A."/>
            <person name="Culley D."/>
            <person name="Crous P.W."/>
            <person name="Fauchery L."/>
            <person name="Girlanda M."/>
            <person name="Hayes R."/>
            <person name="Keri Z."/>
            <person name="Labutti K."/>
            <person name="Lipzen A."/>
            <person name="Lombard V."/>
            <person name="Magnuson J."/>
            <person name="Maillard F."/>
            <person name="Morin E."/>
            <person name="Murat C."/>
            <person name="Nolan M."/>
            <person name="Ohm R."/>
            <person name="Pangilinan J."/>
            <person name="Pereira M."/>
            <person name="Perotto S."/>
            <person name="Peter M."/>
            <person name="Riley R."/>
            <person name="Sitrit Y."/>
            <person name="Stielow B."/>
            <person name="Szollosi G."/>
            <person name="Zifcakova L."/>
            <person name="Stursova M."/>
            <person name="Spatafora J.W."/>
            <person name="Tedersoo L."/>
            <person name="Vaario L.-M."/>
            <person name="Yamada A."/>
            <person name="Yan M."/>
            <person name="Wang P."/>
            <person name="Xu J."/>
            <person name="Bruns T."/>
            <person name="Baldrian P."/>
            <person name="Vilgalys R."/>
            <person name="Henrissat B."/>
            <person name="Grigoriev I.V."/>
            <person name="Hibbett D."/>
            <person name="Nagy L.G."/>
            <person name="Martin F.M."/>
        </authorList>
    </citation>
    <scope>NUCLEOTIDE SEQUENCE</scope>
    <source>
        <strain evidence="1">UH-Tt-Lm1</strain>
    </source>
</reference>
<keyword evidence="2" id="KW-1185">Reference proteome</keyword>
<comment type="caution">
    <text evidence="1">The sequence shown here is derived from an EMBL/GenBank/DDBJ whole genome shotgun (WGS) entry which is preliminary data.</text>
</comment>
<dbReference type="OrthoDB" id="3032084at2759"/>
<dbReference type="Proteomes" id="UP000736335">
    <property type="component" value="Unassembled WGS sequence"/>
</dbReference>
<organism evidence="1 2">
    <name type="scientific">Thelephora terrestris</name>
    <dbReference type="NCBI Taxonomy" id="56493"/>
    <lineage>
        <taxon>Eukaryota</taxon>
        <taxon>Fungi</taxon>
        <taxon>Dikarya</taxon>
        <taxon>Basidiomycota</taxon>
        <taxon>Agaricomycotina</taxon>
        <taxon>Agaricomycetes</taxon>
        <taxon>Thelephorales</taxon>
        <taxon>Thelephoraceae</taxon>
        <taxon>Thelephora</taxon>
    </lineage>
</organism>